<accession>A0A3D8QBP8</accession>
<dbReference type="PANTHER" id="PTHR43791:SF7">
    <property type="entry name" value="MAJOR FACILITATOR SUPERFAMILY (MFS) PROFILE DOMAIN-CONTAINING PROTEIN"/>
    <property type="match status" value="1"/>
</dbReference>
<feature type="transmembrane region" description="Helical" evidence="6">
    <location>
        <begin position="113"/>
        <end position="133"/>
    </location>
</feature>
<keyword evidence="8" id="KW-1185">Reference proteome</keyword>
<sequence>MSTVNDAITTVRDHSQQPLDEKAVESAIDEKLGAKSDTNFSTEVDISAGEIDDVIHESEFTEEEYKALLRKIDRYLLPLMFCCYGIQQTDKTSTGTQAIFGLRTDLNLHGQQYNWLTTIFYITYLVGEFPSNFLLQRWSIGRCLTIYMMCWAICLICVSAVNDWSQLMAIRALQGFFECTISPGFLLIIGTWYRTEEQAPRALFWQAANAFFLIVCDLIMYGIAGYVNVHGGIQAWRTISLFLGSLTIVLAIASIFLLGTPNEVRWLTKREKRMAQARIVRNKAGRDTTGLAWSWPQAAETFKDPQLWFSFANAFINNIPNGGLTSFGSIMYNSFGFTSMQVLLVGLPRSVISLFLFTIVAIYIRRVQNRRMYIMMFGCVSPFIGLLAMSLLPDTPELKWIKWGLYIMTMPFVFPIFLAWSLLPSNVAGRTKKTVVSSMTFLAYCIGNIAGSFVFKTQDAPRYVSGTIACSICFALEFGIILAWRFWYMYENNRRDKAAAASGLTKEEQEAEGRLLGEQDVTDMMNPHFRYTM</sequence>
<dbReference type="Proteomes" id="UP000256328">
    <property type="component" value="Unassembled WGS sequence"/>
</dbReference>
<keyword evidence="4 6" id="KW-1133">Transmembrane helix</keyword>
<proteinExistence type="predicted"/>
<comment type="subcellular location">
    <subcellularLocation>
        <location evidence="1">Membrane</location>
        <topology evidence="1">Multi-pass membrane protein</topology>
    </subcellularLocation>
</comment>
<evidence type="ECO:0000313" key="8">
    <source>
        <dbReference type="Proteomes" id="UP000256328"/>
    </source>
</evidence>
<keyword evidence="3 6" id="KW-0812">Transmembrane</keyword>
<evidence type="ECO:0000256" key="4">
    <source>
        <dbReference type="ARBA" id="ARBA00022989"/>
    </source>
</evidence>
<dbReference type="EMBL" id="PDLN01000020">
    <property type="protein sequence ID" value="RDW59038.1"/>
    <property type="molecule type" value="Genomic_DNA"/>
</dbReference>
<evidence type="ECO:0000256" key="1">
    <source>
        <dbReference type="ARBA" id="ARBA00004141"/>
    </source>
</evidence>
<comment type="caution">
    <text evidence="7">The sequence shown here is derived from an EMBL/GenBank/DDBJ whole genome shotgun (WGS) entry which is preliminary data.</text>
</comment>
<feature type="transmembrane region" description="Helical" evidence="6">
    <location>
        <begin position="173"/>
        <end position="193"/>
    </location>
</feature>
<evidence type="ECO:0000256" key="2">
    <source>
        <dbReference type="ARBA" id="ARBA00022448"/>
    </source>
</evidence>
<evidence type="ECO:0000313" key="7">
    <source>
        <dbReference type="EMBL" id="RDW59038.1"/>
    </source>
</evidence>
<organism evidence="7 8">
    <name type="scientific">Coleophoma crateriformis</name>
    <dbReference type="NCBI Taxonomy" id="565419"/>
    <lineage>
        <taxon>Eukaryota</taxon>
        <taxon>Fungi</taxon>
        <taxon>Dikarya</taxon>
        <taxon>Ascomycota</taxon>
        <taxon>Pezizomycotina</taxon>
        <taxon>Leotiomycetes</taxon>
        <taxon>Helotiales</taxon>
        <taxon>Dermateaceae</taxon>
        <taxon>Coleophoma</taxon>
    </lineage>
</organism>
<feature type="transmembrane region" description="Helical" evidence="6">
    <location>
        <begin position="403"/>
        <end position="423"/>
    </location>
</feature>
<keyword evidence="2" id="KW-0813">Transport</keyword>
<dbReference type="InterPro" id="IPR011701">
    <property type="entry name" value="MFS"/>
</dbReference>
<feature type="transmembrane region" description="Helical" evidence="6">
    <location>
        <begin position="435"/>
        <end position="454"/>
    </location>
</feature>
<feature type="transmembrane region" description="Helical" evidence="6">
    <location>
        <begin position="342"/>
        <end position="364"/>
    </location>
</feature>
<feature type="transmembrane region" description="Helical" evidence="6">
    <location>
        <begin position="139"/>
        <end position="161"/>
    </location>
</feature>
<keyword evidence="5 6" id="KW-0472">Membrane</keyword>
<evidence type="ECO:0000256" key="5">
    <source>
        <dbReference type="ARBA" id="ARBA00023136"/>
    </source>
</evidence>
<gene>
    <name evidence="7" type="ORF">BP5796_11962</name>
</gene>
<evidence type="ECO:0000256" key="6">
    <source>
        <dbReference type="SAM" id="Phobius"/>
    </source>
</evidence>
<dbReference type="SUPFAM" id="SSF103473">
    <property type="entry name" value="MFS general substrate transporter"/>
    <property type="match status" value="1"/>
</dbReference>
<dbReference type="AlphaFoldDB" id="A0A3D8QBP8"/>
<protein>
    <recommendedName>
        <fullName evidence="9">Major facilitator superfamily (MFS) profile domain-containing protein</fullName>
    </recommendedName>
</protein>
<feature type="transmembrane region" description="Helical" evidence="6">
    <location>
        <begin position="205"/>
        <end position="227"/>
    </location>
</feature>
<reference evidence="7 8" key="1">
    <citation type="journal article" date="2018" name="IMA Fungus">
        <title>IMA Genome-F 9: Draft genome sequence of Annulohypoxylon stygium, Aspergillus mulundensis, Berkeleyomyces basicola (syn. Thielaviopsis basicola), Ceratocystis smalleyi, two Cercospora beticola strains, Coleophoma cylindrospora, Fusarium fracticaudum, Phialophora cf. hyalina, and Morchella septimelata.</title>
        <authorList>
            <person name="Wingfield B.D."/>
            <person name="Bills G.F."/>
            <person name="Dong Y."/>
            <person name="Huang W."/>
            <person name="Nel W.J."/>
            <person name="Swalarsk-Parry B.S."/>
            <person name="Vaghefi N."/>
            <person name="Wilken P.M."/>
            <person name="An Z."/>
            <person name="de Beer Z.W."/>
            <person name="De Vos L."/>
            <person name="Chen L."/>
            <person name="Duong T.A."/>
            <person name="Gao Y."/>
            <person name="Hammerbacher A."/>
            <person name="Kikkert J.R."/>
            <person name="Li Y."/>
            <person name="Li H."/>
            <person name="Li K."/>
            <person name="Li Q."/>
            <person name="Liu X."/>
            <person name="Ma X."/>
            <person name="Naidoo K."/>
            <person name="Pethybridge S.J."/>
            <person name="Sun J."/>
            <person name="Steenkamp E.T."/>
            <person name="van der Nest M.A."/>
            <person name="van Wyk S."/>
            <person name="Wingfield M.J."/>
            <person name="Xiong C."/>
            <person name="Yue Q."/>
            <person name="Zhang X."/>
        </authorList>
    </citation>
    <scope>NUCLEOTIDE SEQUENCE [LARGE SCALE GENOMIC DNA]</scope>
    <source>
        <strain evidence="7 8">BP5796</strain>
    </source>
</reference>
<name>A0A3D8QBP8_9HELO</name>
<dbReference type="OrthoDB" id="6730379at2759"/>
<dbReference type="Pfam" id="PF07690">
    <property type="entry name" value="MFS_1"/>
    <property type="match status" value="1"/>
</dbReference>
<dbReference type="PANTHER" id="PTHR43791">
    <property type="entry name" value="PERMEASE-RELATED"/>
    <property type="match status" value="1"/>
</dbReference>
<dbReference type="GO" id="GO:0016020">
    <property type="term" value="C:membrane"/>
    <property type="evidence" value="ECO:0007669"/>
    <property type="project" value="UniProtKB-SubCell"/>
</dbReference>
<feature type="transmembrane region" description="Helical" evidence="6">
    <location>
        <begin position="373"/>
        <end position="391"/>
    </location>
</feature>
<dbReference type="Gene3D" id="1.20.1250.20">
    <property type="entry name" value="MFS general substrate transporter like domains"/>
    <property type="match status" value="2"/>
</dbReference>
<evidence type="ECO:0008006" key="9">
    <source>
        <dbReference type="Google" id="ProtNLM"/>
    </source>
</evidence>
<feature type="transmembrane region" description="Helical" evidence="6">
    <location>
        <begin position="466"/>
        <end position="487"/>
    </location>
</feature>
<dbReference type="InterPro" id="IPR036259">
    <property type="entry name" value="MFS_trans_sf"/>
</dbReference>
<feature type="transmembrane region" description="Helical" evidence="6">
    <location>
        <begin position="239"/>
        <end position="259"/>
    </location>
</feature>
<dbReference type="GO" id="GO:0022857">
    <property type="term" value="F:transmembrane transporter activity"/>
    <property type="evidence" value="ECO:0007669"/>
    <property type="project" value="InterPro"/>
</dbReference>
<evidence type="ECO:0000256" key="3">
    <source>
        <dbReference type="ARBA" id="ARBA00022692"/>
    </source>
</evidence>